<dbReference type="Pfam" id="PF00561">
    <property type="entry name" value="Abhydrolase_1"/>
    <property type="match status" value="2"/>
</dbReference>
<dbReference type="Proteomes" id="UP000708208">
    <property type="component" value="Unassembled WGS sequence"/>
</dbReference>
<dbReference type="PANTHER" id="PTHR46331">
    <property type="entry name" value="VALACYCLOVIR HYDROLASE"/>
    <property type="match status" value="1"/>
</dbReference>
<keyword evidence="3" id="KW-1185">Reference proteome</keyword>
<dbReference type="EMBL" id="CAJVCH010088643">
    <property type="protein sequence ID" value="CAG7722372.1"/>
    <property type="molecule type" value="Genomic_DNA"/>
</dbReference>
<feature type="domain" description="AB hydrolase-1" evidence="1">
    <location>
        <begin position="333"/>
        <end position="427"/>
    </location>
</feature>
<reference evidence="2" key="1">
    <citation type="submission" date="2021-06" db="EMBL/GenBank/DDBJ databases">
        <authorList>
            <person name="Hodson N. C."/>
            <person name="Mongue J. A."/>
            <person name="Jaron S. K."/>
        </authorList>
    </citation>
    <scope>NUCLEOTIDE SEQUENCE</scope>
</reference>
<dbReference type="InterPro" id="IPR000073">
    <property type="entry name" value="AB_hydrolase_1"/>
</dbReference>
<evidence type="ECO:0000313" key="3">
    <source>
        <dbReference type="Proteomes" id="UP000708208"/>
    </source>
</evidence>
<evidence type="ECO:0000259" key="1">
    <source>
        <dbReference type="Pfam" id="PF00561"/>
    </source>
</evidence>
<dbReference type="PANTHER" id="PTHR46331:SF2">
    <property type="entry name" value="VALACYCLOVIR HYDROLASE"/>
    <property type="match status" value="1"/>
</dbReference>
<evidence type="ECO:0000313" key="2">
    <source>
        <dbReference type="EMBL" id="CAG7722372.1"/>
    </source>
</evidence>
<dbReference type="OrthoDB" id="19657at2759"/>
<name>A0A8J2NQV5_9HEXA</name>
<comment type="caution">
    <text evidence="2">The sequence shown here is derived from an EMBL/GenBank/DDBJ whole genome shotgun (WGS) entry which is preliminary data.</text>
</comment>
<accession>A0A8J2NQV5</accession>
<proteinExistence type="predicted"/>
<protein>
    <recommendedName>
        <fullName evidence="1">AB hydrolase-1 domain-containing protein</fullName>
    </recommendedName>
</protein>
<gene>
    <name evidence="2" type="ORF">AFUS01_LOCUS11511</name>
</gene>
<organism evidence="2 3">
    <name type="scientific">Allacma fusca</name>
    <dbReference type="NCBI Taxonomy" id="39272"/>
    <lineage>
        <taxon>Eukaryota</taxon>
        <taxon>Metazoa</taxon>
        <taxon>Ecdysozoa</taxon>
        <taxon>Arthropoda</taxon>
        <taxon>Hexapoda</taxon>
        <taxon>Collembola</taxon>
        <taxon>Symphypleona</taxon>
        <taxon>Sminthuridae</taxon>
        <taxon>Allacma</taxon>
    </lineage>
</organism>
<sequence>MSVLQVGDQVIYHKIFGNGPHTVVLLPGFLGISDLDFGKIFPLLNKTDFRWICWDPPGYGRSRPQDLLHDENVYRRSNEILREFMKELGCDKYSIVGWSQGGTTGMLHACQYPENVIKLIFWGSFARYTPALLRAFEFFPQLDMWSPCKRQSKLEYFDRNYLRKICLDMLATARRVMGGKGGNFLGDELQNVQCPTLILHGVKDRLTDDFQPRQLQKAFKNARIQYFPDGGHDLHLQFPEEFVKTVEGFLQPIKQGKIRRGTVGELLPDNTVILKLAKQVPSEWTSYTGAQPEFTHSRLSRPEERFIFFSKMSVLKVGEQVIYHKIVGNGSHTVVLLPGFLGISDLDFGKIIPMLNKKDFRWVCWDPPGYGRSRPQELPHDENMYQRYSELLRGFMEALECEKYSIVGWNHGGVTGMLHASHYPQNVIKQTLWDCYFQISPMLLKSLEAMTKLETWPSENLFHKLKYFKRDSLRKICSSFFETSKRIMAESGGNYLGDPLPSVECPTLILHGVKDPILTVWEVKRLSTNVFKRARIHYWAEGYHDVHLEFPEEFVEVLEEFLTL</sequence>
<feature type="domain" description="AB hydrolase-1" evidence="1">
    <location>
        <begin position="22"/>
        <end position="132"/>
    </location>
</feature>
<dbReference type="GO" id="GO:0017171">
    <property type="term" value="F:serine hydrolase activity"/>
    <property type="evidence" value="ECO:0007669"/>
    <property type="project" value="TreeGrafter"/>
</dbReference>
<dbReference type="AlphaFoldDB" id="A0A8J2NQV5"/>